<name>A0A286CVF5_9GAMM</name>
<dbReference type="AlphaFoldDB" id="A0A286CVF5"/>
<protein>
    <submittedName>
        <fullName evidence="1">Uncharacterized protein</fullName>
    </submittedName>
</protein>
<dbReference type="OrthoDB" id="281433at2"/>
<evidence type="ECO:0000313" key="1">
    <source>
        <dbReference type="EMBL" id="SOD50383.1"/>
    </source>
</evidence>
<sequence>MYRETVEIYSDRTNAVVLRHPGRKFPGVLVQGELLYALFRQADEVCAAGRQALAEDAYEALTELRDGLLAYLDHYKTVLGEHDIPVPFREPDAS</sequence>
<reference evidence="1 2" key="1">
    <citation type="submission" date="2017-09" db="EMBL/GenBank/DDBJ databases">
        <authorList>
            <person name="Ehlers B."/>
            <person name="Leendertz F.H."/>
        </authorList>
    </citation>
    <scope>NUCLEOTIDE SEQUENCE [LARGE SCALE GENOMIC DNA]</scope>
    <source>
        <strain evidence="1 2">CGMCC 1.10978</strain>
    </source>
</reference>
<organism evidence="1 2">
    <name type="scientific">Pseudoxanthomonas wuyuanensis</name>
    <dbReference type="NCBI Taxonomy" id="1073196"/>
    <lineage>
        <taxon>Bacteria</taxon>
        <taxon>Pseudomonadati</taxon>
        <taxon>Pseudomonadota</taxon>
        <taxon>Gammaproteobacteria</taxon>
        <taxon>Lysobacterales</taxon>
        <taxon>Lysobacteraceae</taxon>
        <taxon>Pseudoxanthomonas</taxon>
    </lineage>
</organism>
<dbReference type="Pfam" id="PF22281">
    <property type="entry name" value="DUF6959"/>
    <property type="match status" value="1"/>
</dbReference>
<evidence type="ECO:0000313" key="2">
    <source>
        <dbReference type="Proteomes" id="UP000219374"/>
    </source>
</evidence>
<dbReference type="InterPro" id="IPR053801">
    <property type="entry name" value="DUF6959"/>
</dbReference>
<keyword evidence="2" id="KW-1185">Reference proteome</keyword>
<dbReference type="Proteomes" id="UP000219374">
    <property type="component" value="Unassembled WGS sequence"/>
</dbReference>
<accession>A0A286CVF5</accession>
<dbReference type="RefSeq" id="WP_097119905.1">
    <property type="nucleotide sequence ID" value="NZ_OCND01000001.1"/>
</dbReference>
<proteinExistence type="predicted"/>
<gene>
    <name evidence="1" type="ORF">SAMN06296416_10195</name>
</gene>
<dbReference type="EMBL" id="OCND01000001">
    <property type="protein sequence ID" value="SOD50383.1"/>
    <property type="molecule type" value="Genomic_DNA"/>
</dbReference>